<dbReference type="Gene3D" id="3.30.70.100">
    <property type="match status" value="2"/>
</dbReference>
<dbReference type="InterPro" id="IPR011008">
    <property type="entry name" value="Dimeric_a/b-barrel"/>
</dbReference>
<keyword evidence="3" id="KW-1185">Reference proteome</keyword>
<dbReference type="AlphaFoldDB" id="A0A3D8QV24"/>
<evidence type="ECO:0000259" key="1">
    <source>
        <dbReference type="Pfam" id="PF03992"/>
    </source>
</evidence>
<dbReference type="PANTHER" id="PTHR40624:SF1">
    <property type="entry name" value="BIOSYNTHESIS MONOOXYGENASE, PUTATIVE (AFU_ORTHOLOGUE AFUA_1G12025)-RELATED"/>
    <property type="match status" value="1"/>
</dbReference>
<dbReference type="PANTHER" id="PTHR40624">
    <property type="entry name" value="BIOSYNTHESIS MONOOXYGENASE, PUTATIVE (AFU_ORTHOLOGUE AFUA_1G12025)-RELATED"/>
    <property type="match status" value="1"/>
</dbReference>
<dbReference type="Pfam" id="PF03992">
    <property type="entry name" value="ABM"/>
    <property type="match status" value="1"/>
</dbReference>
<dbReference type="Proteomes" id="UP000256328">
    <property type="component" value="Unassembled WGS sequence"/>
</dbReference>
<comment type="caution">
    <text evidence="2">The sequence shown here is derived from an EMBL/GenBank/DDBJ whole genome shotgun (WGS) entry which is preliminary data.</text>
</comment>
<feature type="domain" description="ABM" evidence="1">
    <location>
        <begin position="5"/>
        <end position="87"/>
    </location>
</feature>
<dbReference type="InterPro" id="IPR007138">
    <property type="entry name" value="ABM_dom"/>
</dbReference>
<dbReference type="OrthoDB" id="4520428at2759"/>
<gene>
    <name evidence="2" type="ORF">BP5796_10240</name>
</gene>
<protein>
    <recommendedName>
        <fullName evidence="1">ABM domain-containing protein</fullName>
    </recommendedName>
</protein>
<dbReference type="SUPFAM" id="SSF54909">
    <property type="entry name" value="Dimeric alpha+beta barrel"/>
    <property type="match status" value="2"/>
</dbReference>
<evidence type="ECO:0000313" key="3">
    <source>
        <dbReference type="Proteomes" id="UP000256328"/>
    </source>
</evidence>
<organism evidence="2 3">
    <name type="scientific">Coleophoma crateriformis</name>
    <dbReference type="NCBI Taxonomy" id="565419"/>
    <lineage>
        <taxon>Eukaryota</taxon>
        <taxon>Fungi</taxon>
        <taxon>Dikarya</taxon>
        <taxon>Ascomycota</taxon>
        <taxon>Pezizomycotina</taxon>
        <taxon>Leotiomycetes</taxon>
        <taxon>Helotiales</taxon>
        <taxon>Dermateaceae</taxon>
        <taxon>Coleophoma</taxon>
    </lineage>
</organism>
<accession>A0A3D8QV24</accession>
<proteinExistence type="predicted"/>
<dbReference type="EMBL" id="PDLN01000015">
    <property type="protein sequence ID" value="RDW65548.1"/>
    <property type="molecule type" value="Genomic_DNA"/>
</dbReference>
<sequence>MSSLYVIGHLKTNGGAARDKVLAALTTVAEYSQAHEPGVLKFCVALPRADEGDETSVFAIEDAAHKRYADQSALDTHMGSKPVKALVQTFESDSTLFSAPPAIYGLASALRPAASFTRAGINSQADPLLIFANFAYQAGGTARAMPGWEALVGRARADEPGTLSYTVLRDSESEWVRTVEAYVSREFLDGVHVKSEAVAANQRQNGEWRTGEKEVFRLRMLAGYLYKEEEGQRS</sequence>
<reference evidence="2 3" key="1">
    <citation type="journal article" date="2018" name="IMA Fungus">
        <title>IMA Genome-F 9: Draft genome sequence of Annulohypoxylon stygium, Aspergillus mulundensis, Berkeleyomyces basicola (syn. Thielaviopsis basicola), Ceratocystis smalleyi, two Cercospora beticola strains, Coleophoma cylindrospora, Fusarium fracticaudum, Phialophora cf. hyalina, and Morchella septimelata.</title>
        <authorList>
            <person name="Wingfield B.D."/>
            <person name="Bills G.F."/>
            <person name="Dong Y."/>
            <person name="Huang W."/>
            <person name="Nel W.J."/>
            <person name="Swalarsk-Parry B.S."/>
            <person name="Vaghefi N."/>
            <person name="Wilken P.M."/>
            <person name="An Z."/>
            <person name="de Beer Z.W."/>
            <person name="De Vos L."/>
            <person name="Chen L."/>
            <person name="Duong T.A."/>
            <person name="Gao Y."/>
            <person name="Hammerbacher A."/>
            <person name="Kikkert J.R."/>
            <person name="Li Y."/>
            <person name="Li H."/>
            <person name="Li K."/>
            <person name="Li Q."/>
            <person name="Liu X."/>
            <person name="Ma X."/>
            <person name="Naidoo K."/>
            <person name="Pethybridge S.J."/>
            <person name="Sun J."/>
            <person name="Steenkamp E.T."/>
            <person name="van der Nest M.A."/>
            <person name="van Wyk S."/>
            <person name="Wingfield M.J."/>
            <person name="Xiong C."/>
            <person name="Yue Q."/>
            <person name="Zhang X."/>
        </authorList>
    </citation>
    <scope>NUCLEOTIDE SEQUENCE [LARGE SCALE GENOMIC DNA]</scope>
    <source>
        <strain evidence="2 3">BP5796</strain>
    </source>
</reference>
<name>A0A3D8QV24_9HELO</name>
<evidence type="ECO:0000313" key="2">
    <source>
        <dbReference type="EMBL" id="RDW65548.1"/>
    </source>
</evidence>